<evidence type="ECO:0000313" key="2">
    <source>
        <dbReference type="EMBL" id="GIJ68176.1"/>
    </source>
</evidence>
<dbReference type="InterPro" id="IPR023393">
    <property type="entry name" value="START-like_dom_sf"/>
</dbReference>
<feature type="domain" description="VOC" evidence="1">
    <location>
        <begin position="146"/>
        <end position="268"/>
    </location>
</feature>
<dbReference type="Gene3D" id="3.30.530.20">
    <property type="match status" value="1"/>
</dbReference>
<dbReference type="Pfam" id="PF00903">
    <property type="entry name" value="Glyoxalase"/>
    <property type="match status" value="1"/>
</dbReference>
<comment type="caution">
    <text evidence="2">The sequence shown here is derived from an EMBL/GenBank/DDBJ whole genome shotgun (WGS) entry which is preliminary data.</text>
</comment>
<evidence type="ECO:0000259" key="1">
    <source>
        <dbReference type="PROSITE" id="PS51819"/>
    </source>
</evidence>
<dbReference type="RefSeq" id="WP_203928119.1">
    <property type="nucleotide sequence ID" value="NZ_BOPH01000037.1"/>
</dbReference>
<dbReference type="AlphaFoldDB" id="A0A8J3ZR29"/>
<dbReference type="InterPro" id="IPR037523">
    <property type="entry name" value="VOC_core"/>
</dbReference>
<dbReference type="InterPro" id="IPR029068">
    <property type="entry name" value="Glyas_Bleomycin-R_OHBP_Dase"/>
</dbReference>
<dbReference type="InterPro" id="IPR004360">
    <property type="entry name" value="Glyas_Fos-R_dOase_dom"/>
</dbReference>
<dbReference type="SUPFAM" id="SSF55961">
    <property type="entry name" value="Bet v1-like"/>
    <property type="match status" value="1"/>
</dbReference>
<gene>
    <name evidence="2" type="ORF">Voc01_030930</name>
</gene>
<reference evidence="2" key="1">
    <citation type="submission" date="2021-01" db="EMBL/GenBank/DDBJ databases">
        <title>Whole genome shotgun sequence of Virgisporangium ochraceum NBRC 16418.</title>
        <authorList>
            <person name="Komaki H."/>
            <person name="Tamura T."/>
        </authorList>
    </citation>
    <scope>NUCLEOTIDE SEQUENCE</scope>
    <source>
        <strain evidence="2">NBRC 16418</strain>
    </source>
</reference>
<keyword evidence="3" id="KW-1185">Reference proteome</keyword>
<dbReference type="SUPFAM" id="SSF54593">
    <property type="entry name" value="Glyoxalase/Bleomycin resistance protein/Dihydroxybiphenyl dioxygenase"/>
    <property type="match status" value="1"/>
</dbReference>
<organism evidence="2 3">
    <name type="scientific">Virgisporangium ochraceum</name>
    <dbReference type="NCBI Taxonomy" id="65505"/>
    <lineage>
        <taxon>Bacteria</taxon>
        <taxon>Bacillati</taxon>
        <taxon>Actinomycetota</taxon>
        <taxon>Actinomycetes</taxon>
        <taxon>Micromonosporales</taxon>
        <taxon>Micromonosporaceae</taxon>
        <taxon>Virgisporangium</taxon>
    </lineage>
</organism>
<dbReference type="PROSITE" id="PS51819">
    <property type="entry name" value="VOC"/>
    <property type="match status" value="1"/>
</dbReference>
<dbReference type="EMBL" id="BOPH01000037">
    <property type="protein sequence ID" value="GIJ68176.1"/>
    <property type="molecule type" value="Genomic_DNA"/>
</dbReference>
<sequence length="284" mass="31119">MSTRSAKASVEVEVDPATAFTAFTEEIGRWWVPGPINNWDFGRAVGKRIEPGVGGRVLELYADDTSLELGRVTVWEPGRRLTYLSSVDETQVDVRFAETPTGTRVSVEHSVLPGADVRPGALFFPNVLHWLVPWCRDHDAGRPARRLARTAVGLHYRDPAAAARWLVDAFGLTTWDKVPAEGERPSWLELNFEGTSVLLFEGDPGGNEGDPGGDPVTHGTWLFVDDLDAHLARAGARGATIVEPVTQHGFRSYTAADPEGHRWTFVQASPAMISASRSDPWPRA</sequence>
<protein>
    <recommendedName>
        <fullName evidence="1">VOC domain-containing protein</fullName>
    </recommendedName>
</protein>
<dbReference type="Gene3D" id="3.30.720.110">
    <property type="match status" value="1"/>
</dbReference>
<name>A0A8J3ZR29_9ACTN</name>
<dbReference type="Proteomes" id="UP000635606">
    <property type="component" value="Unassembled WGS sequence"/>
</dbReference>
<proteinExistence type="predicted"/>
<dbReference type="Gene3D" id="3.30.720.120">
    <property type="match status" value="1"/>
</dbReference>
<evidence type="ECO:0000313" key="3">
    <source>
        <dbReference type="Proteomes" id="UP000635606"/>
    </source>
</evidence>
<accession>A0A8J3ZR29</accession>